<accession>A0ABQ2M6J1</accession>
<dbReference type="SUPFAM" id="SSF53756">
    <property type="entry name" value="UDP-Glycosyltransferase/glycogen phosphorylase"/>
    <property type="match status" value="1"/>
</dbReference>
<evidence type="ECO:0000313" key="3">
    <source>
        <dbReference type="Proteomes" id="UP000656881"/>
    </source>
</evidence>
<proteinExistence type="predicted"/>
<evidence type="ECO:0000313" key="2">
    <source>
        <dbReference type="EMBL" id="GGO47825.1"/>
    </source>
</evidence>
<dbReference type="RefSeq" id="WP_229697115.1">
    <property type="nucleotide sequence ID" value="NZ_BMNG01000009.1"/>
</dbReference>
<comment type="caution">
    <text evidence="2">The sequence shown here is derived from an EMBL/GenBank/DDBJ whole genome shotgun (WGS) entry which is preliminary data.</text>
</comment>
<keyword evidence="3" id="KW-1185">Reference proteome</keyword>
<sequence>MFGLSPEWLLAPDGRPIADALVLSHPEQVARLRAACPEAAATAVLAGDPCYDRLLAARPYRDRFRRALGVRHGQRLVLLNSTWNPESLFGDGGEDVLPALLPRLTAELPADEYRVAAVLHPNVWHGHGPGQIRMWLDRARRGGLTLIDPLHGWRQALLAADVTLGDFGSVTYYSAALGTPVLLGAAASDGLGEDSPVAAFVRAAPRLDPYRALRPQLDAATAHHVPAPGPAELTSSAPGRSAELLRRTFYGLMGIPEPTAPALLDPLPLPPYEPPVRTAPLRVITRLRGAGEVVVARYAQPRGEPDAEGDAHTAVHEDTLDPRDLTLADVILRDGDPDDPRLGPPAAWARDVLDRHPHCGLAAYVTGPGDCTALTRDGHLLRLTADPRAADPGACASALYAWLAAGKGLDELADGLTVWSGGTPSQVAVTPAEPSPPAFGSPTPLEPSPPPSRNARRYAR</sequence>
<reference evidence="3" key="1">
    <citation type="journal article" date="2019" name="Int. J. Syst. Evol. Microbiol.">
        <title>The Global Catalogue of Microorganisms (GCM) 10K type strain sequencing project: providing services to taxonomists for standard genome sequencing and annotation.</title>
        <authorList>
            <consortium name="The Broad Institute Genomics Platform"/>
            <consortium name="The Broad Institute Genome Sequencing Center for Infectious Disease"/>
            <person name="Wu L."/>
            <person name="Ma J."/>
        </authorList>
    </citation>
    <scope>NUCLEOTIDE SEQUENCE [LARGE SCALE GENOMIC DNA]</scope>
    <source>
        <strain evidence="3">CGMCC 4.7349</strain>
    </source>
</reference>
<evidence type="ECO:0000256" key="1">
    <source>
        <dbReference type="SAM" id="MobiDB-lite"/>
    </source>
</evidence>
<feature type="region of interest" description="Disordered" evidence="1">
    <location>
        <begin position="423"/>
        <end position="460"/>
    </location>
</feature>
<organism evidence="2 3">
    <name type="scientific">Streptomyces lasiicapitis</name>
    <dbReference type="NCBI Taxonomy" id="1923961"/>
    <lineage>
        <taxon>Bacteria</taxon>
        <taxon>Bacillati</taxon>
        <taxon>Actinomycetota</taxon>
        <taxon>Actinomycetes</taxon>
        <taxon>Kitasatosporales</taxon>
        <taxon>Streptomycetaceae</taxon>
        <taxon>Streptomyces</taxon>
    </lineage>
</organism>
<feature type="compositionally biased region" description="Pro residues" evidence="1">
    <location>
        <begin position="433"/>
        <end position="452"/>
    </location>
</feature>
<evidence type="ECO:0008006" key="4">
    <source>
        <dbReference type="Google" id="ProtNLM"/>
    </source>
</evidence>
<protein>
    <recommendedName>
        <fullName evidence="4">Translation initiation factor IF-2</fullName>
    </recommendedName>
</protein>
<dbReference type="Gene3D" id="3.40.50.12580">
    <property type="match status" value="1"/>
</dbReference>
<dbReference type="EMBL" id="BMNG01000009">
    <property type="protein sequence ID" value="GGO47825.1"/>
    <property type="molecule type" value="Genomic_DNA"/>
</dbReference>
<gene>
    <name evidence="2" type="ORF">GCM10012286_42010</name>
</gene>
<dbReference type="Proteomes" id="UP000656881">
    <property type="component" value="Unassembled WGS sequence"/>
</dbReference>
<name>A0ABQ2M6J1_9ACTN</name>
<dbReference type="InterPro" id="IPR043148">
    <property type="entry name" value="TagF_C"/>
</dbReference>